<comment type="similarity">
    <text evidence="4 16">Belongs to the glycosyl hydrolase 10 (cellulase F) family.</text>
</comment>
<evidence type="ECO:0000259" key="22">
    <source>
        <dbReference type="PROSITE" id="PS51760"/>
    </source>
</evidence>
<dbReference type="PANTHER" id="PTHR31490:SF90">
    <property type="entry name" value="ENDO-1,4-BETA-XYLANASE A"/>
    <property type="match status" value="1"/>
</dbReference>
<feature type="domain" description="Gram-positive cocci surface proteins LPxTG" evidence="20">
    <location>
        <begin position="1399"/>
        <end position="1431"/>
    </location>
</feature>
<evidence type="ECO:0000256" key="4">
    <source>
        <dbReference type="ARBA" id="ARBA00007495"/>
    </source>
</evidence>
<protein>
    <recommendedName>
        <fullName evidence="16">Beta-xylanase</fullName>
        <ecNumber evidence="16">3.2.1.8</ecNumber>
    </recommendedName>
</protein>
<keyword evidence="14 16" id="KW-0624">Polysaccharide degradation</keyword>
<comment type="subcellular location">
    <subcellularLocation>
        <location evidence="2">Secreted</location>
        <location evidence="2">Cell wall</location>
        <topology evidence="2">Peptidoglycan-anchor</topology>
    </subcellularLocation>
</comment>
<evidence type="ECO:0000256" key="13">
    <source>
        <dbReference type="ARBA" id="ARBA00023295"/>
    </source>
</evidence>
<feature type="region of interest" description="Disordered" evidence="17">
    <location>
        <begin position="1370"/>
        <end position="1401"/>
    </location>
</feature>
<organism evidence="23 24">
    <name type="scientific">Gracilibacillus halotolerans</name>
    <dbReference type="NCBI Taxonomy" id="74386"/>
    <lineage>
        <taxon>Bacteria</taxon>
        <taxon>Bacillati</taxon>
        <taxon>Bacillota</taxon>
        <taxon>Bacilli</taxon>
        <taxon>Bacillales</taxon>
        <taxon>Bacillaceae</taxon>
        <taxon>Gracilibacillus</taxon>
    </lineage>
</organism>
<dbReference type="GO" id="GO:0031176">
    <property type="term" value="F:endo-1,4-beta-xylanase activity"/>
    <property type="evidence" value="ECO:0007669"/>
    <property type="project" value="UniProtKB-EC"/>
</dbReference>
<evidence type="ECO:0000259" key="21">
    <source>
        <dbReference type="PROSITE" id="PS51677"/>
    </source>
</evidence>
<evidence type="ECO:0000313" key="24">
    <source>
        <dbReference type="Proteomes" id="UP000572212"/>
    </source>
</evidence>
<dbReference type="EMBL" id="JACHON010000003">
    <property type="protein sequence ID" value="MBB6512448.1"/>
    <property type="molecule type" value="Genomic_DNA"/>
</dbReference>
<keyword evidence="18" id="KW-1133">Transmembrane helix</keyword>
<dbReference type="CDD" id="cd10918">
    <property type="entry name" value="CE4_NodB_like_5s_6s"/>
    <property type="match status" value="1"/>
</dbReference>
<keyword evidence="24" id="KW-1185">Reference proteome</keyword>
<keyword evidence="5" id="KW-0134">Cell wall</keyword>
<dbReference type="InterPro" id="IPR017853">
    <property type="entry name" value="GH"/>
</dbReference>
<dbReference type="InterPro" id="IPR001000">
    <property type="entry name" value="GH10_dom"/>
</dbReference>
<keyword evidence="10 16" id="KW-0378">Hydrolase</keyword>
<evidence type="ECO:0000256" key="3">
    <source>
        <dbReference type="ARBA" id="ARBA00004851"/>
    </source>
</evidence>
<feature type="domain" description="GH10" evidence="22">
    <location>
        <begin position="614"/>
        <end position="948"/>
    </location>
</feature>
<dbReference type="RefSeq" id="WP_184245694.1">
    <property type="nucleotide sequence ID" value="NZ_BAAACU010000058.1"/>
</dbReference>
<dbReference type="GO" id="GO:0045493">
    <property type="term" value="P:xylan catabolic process"/>
    <property type="evidence" value="ECO:0007669"/>
    <property type="project" value="UniProtKB-UniPathway"/>
</dbReference>
<keyword evidence="12 16" id="KW-0119">Carbohydrate metabolism</keyword>
<dbReference type="SUPFAM" id="SSF51445">
    <property type="entry name" value="(Trans)glycosidases"/>
    <property type="match status" value="1"/>
</dbReference>
<gene>
    <name evidence="23" type="ORF">GGQ92_001231</name>
</gene>
<dbReference type="InterPro" id="IPR008979">
    <property type="entry name" value="Galactose-bd-like_sf"/>
</dbReference>
<proteinExistence type="inferred from homology"/>
<evidence type="ECO:0000256" key="14">
    <source>
        <dbReference type="ARBA" id="ARBA00023326"/>
    </source>
</evidence>
<dbReference type="Gene3D" id="3.20.20.370">
    <property type="entry name" value="Glycoside hydrolase/deacetylase"/>
    <property type="match status" value="1"/>
</dbReference>
<dbReference type="SUPFAM" id="SSF88713">
    <property type="entry name" value="Glycoside hydrolase/deacetylase"/>
    <property type="match status" value="1"/>
</dbReference>
<evidence type="ECO:0000256" key="16">
    <source>
        <dbReference type="RuleBase" id="RU361174"/>
    </source>
</evidence>
<dbReference type="CDD" id="cd00005">
    <property type="entry name" value="CBM9_like_1"/>
    <property type="match status" value="1"/>
</dbReference>
<dbReference type="PRINTS" id="PR00134">
    <property type="entry name" value="GLHYDRLASE10"/>
</dbReference>
<evidence type="ECO:0000256" key="19">
    <source>
        <dbReference type="SAM" id="SignalP"/>
    </source>
</evidence>
<keyword evidence="9" id="KW-0677">Repeat</keyword>
<dbReference type="Gene3D" id="2.60.120.260">
    <property type="entry name" value="Galactose-binding domain-like"/>
    <property type="match status" value="2"/>
</dbReference>
<evidence type="ECO:0000259" key="20">
    <source>
        <dbReference type="PROSITE" id="PS50847"/>
    </source>
</evidence>
<dbReference type="SMART" id="SM00633">
    <property type="entry name" value="Glyco_10"/>
    <property type="match status" value="1"/>
</dbReference>
<dbReference type="Proteomes" id="UP000572212">
    <property type="component" value="Unassembled WGS sequence"/>
</dbReference>
<dbReference type="UniPathway" id="UPA00114"/>
<dbReference type="SUPFAM" id="SSF49785">
    <property type="entry name" value="Galactose-binding domain-like"/>
    <property type="match status" value="2"/>
</dbReference>
<feature type="transmembrane region" description="Helical" evidence="18">
    <location>
        <begin position="1407"/>
        <end position="1426"/>
    </location>
</feature>
<dbReference type="PROSITE" id="PS51677">
    <property type="entry name" value="NODB"/>
    <property type="match status" value="1"/>
</dbReference>
<evidence type="ECO:0000256" key="8">
    <source>
        <dbReference type="ARBA" id="ARBA00022729"/>
    </source>
</evidence>
<dbReference type="GO" id="GO:0030246">
    <property type="term" value="F:carbohydrate binding"/>
    <property type="evidence" value="ECO:0007669"/>
    <property type="project" value="InterPro"/>
</dbReference>
<keyword evidence="18" id="KW-0812">Transmembrane</keyword>
<evidence type="ECO:0000256" key="6">
    <source>
        <dbReference type="ARBA" id="ARBA00022525"/>
    </source>
</evidence>
<feature type="compositionally biased region" description="Basic and acidic residues" evidence="17">
    <location>
        <begin position="1158"/>
        <end position="1188"/>
    </location>
</feature>
<dbReference type="Gene3D" id="2.60.40.1190">
    <property type="match status" value="1"/>
</dbReference>
<feature type="chain" id="PRO_5032553863" description="Beta-xylanase" evidence="19">
    <location>
        <begin position="31"/>
        <end position="1431"/>
    </location>
</feature>
<evidence type="ECO:0000256" key="12">
    <source>
        <dbReference type="ARBA" id="ARBA00023277"/>
    </source>
</evidence>
<dbReference type="Pfam" id="PF01522">
    <property type="entry name" value="Polysacc_deac_1"/>
    <property type="match status" value="1"/>
</dbReference>
<evidence type="ECO:0000256" key="11">
    <source>
        <dbReference type="ARBA" id="ARBA00023088"/>
    </source>
</evidence>
<dbReference type="EC" id="3.2.1.8" evidence="16"/>
<keyword evidence="6" id="KW-0964">Secreted</keyword>
<dbReference type="PROSITE" id="PS51760">
    <property type="entry name" value="GH10_2"/>
    <property type="match status" value="1"/>
</dbReference>
<evidence type="ECO:0000256" key="2">
    <source>
        <dbReference type="ARBA" id="ARBA00004168"/>
    </source>
</evidence>
<keyword evidence="8 19" id="KW-0732">Signal</keyword>
<evidence type="ECO:0000313" key="23">
    <source>
        <dbReference type="EMBL" id="MBB6512448.1"/>
    </source>
</evidence>
<feature type="domain" description="NodB homology" evidence="21">
    <location>
        <begin position="93"/>
        <end position="306"/>
    </location>
</feature>
<evidence type="ECO:0000256" key="10">
    <source>
        <dbReference type="ARBA" id="ARBA00022801"/>
    </source>
</evidence>
<dbReference type="PANTHER" id="PTHR31490">
    <property type="entry name" value="GLYCOSYL HYDROLASE"/>
    <property type="match status" value="1"/>
</dbReference>
<dbReference type="GO" id="GO:0016810">
    <property type="term" value="F:hydrolase activity, acting on carbon-nitrogen (but not peptide) bonds"/>
    <property type="evidence" value="ECO:0007669"/>
    <property type="project" value="InterPro"/>
</dbReference>
<comment type="pathway">
    <text evidence="3">Glycan degradation; xylan degradation.</text>
</comment>
<dbReference type="PROSITE" id="PS50847">
    <property type="entry name" value="GRAM_POS_ANCHORING"/>
    <property type="match status" value="1"/>
</dbReference>
<feature type="region of interest" description="Disordered" evidence="17">
    <location>
        <begin position="1150"/>
        <end position="1202"/>
    </location>
</feature>
<dbReference type="InterPro" id="IPR003305">
    <property type="entry name" value="CenC_carb-bd"/>
</dbReference>
<keyword evidence="11" id="KW-0572">Peptidoglycan-anchor</keyword>
<evidence type="ECO:0000256" key="5">
    <source>
        <dbReference type="ARBA" id="ARBA00022512"/>
    </source>
</evidence>
<dbReference type="Gene3D" id="3.20.20.80">
    <property type="entry name" value="Glycosidases"/>
    <property type="match status" value="1"/>
</dbReference>
<dbReference type="InterPro" id="IPR010502">
    <property type="entry name" value="Carb-bd_dom_fam9"/>
</dbReference>
<evidence type="ECO:0000256" key="1">
    <source>
        <dbReference type="ARBA" id="ARBA00000681"/>
    </source>
</evidence>
<feature type="signal peptide" evidence="19">
    <location>
        <begin position="1"/>
        <end position="30"/>
    </location>
</feature>
<evidence type="ECO:0000256" key="15">
    <source>
        <dbReference type="PROSITE-ProRule" id="PRU10061"/>
    </source>
</evidence>
<dbReference type="Pfam" id="PF06452">
    <property type="entry name" value="CBM9_1"/>
    <property type="match status" value="1"/>
</dbReference>
<dbReference type="InterPro" id="IPR011330">
    <property type="entry name" value="Glyco_hydro/deAcase_b/a-brl"/>
</dbReference>
<evidence type="ECO:0000256" key="9">
    <source>
        <dbReference type="ARBA" id="ARBA00022737"/>
    </source>
</evidence>
<keyword evidence="18" id="KW-0472">Membrane</keyword>
<comment type="caution">
    <text evidence="23">The sequence shown here is derived from an EMBL/GenBank/DDBJ whole genome shotgun (WGS) entry which is preliminary data.</text>
</comment>
<reference evidence="23 24" key="1">
    <citation type="submission" date="2020-08" db="EMBL/GenBank/DDBJ databases">
        <title>Genomic Encyclopedia of Type Strains, Phase IV (KMG-IV): sequencing the most valuable type-strain genomes for metagenomic binning, comparative biology and taxonomic classification.</title>
        <authorList>
            <person name="Goeker M."/>
        </authorList>
    </citation>
    <scope>NUCLEOTIDE SEQUENCE [LARGE SCALE GENOMIC DNA]</scope>
    <source>
        <strain evidence="23 24">DSM 11805</strain>
    </source>
</reference>
<keyword evidence="13 16" id="KW-0326">Glycosidase</keyword>
<dbReference type="InterPro" id="IPR031158">
    <property type="entry name" value="GH10_AS"/>
</dbReference>
<evidence type="ECO:0000256" key="18">
    <source>
        <dbReference type="SAM" id="Phobius"/>
    </source>
</evidence>
<dbReference type="SUPFAM" id="SSF49344">
    <property type="entry name" value="CBD9-like"/>
    <property type="match status" value="1"/>
</dbReference>
<dbReference type="InterPro" id="IPR002509">
    <property type="entry name" value="NODB_dom"/>
</dbReference>
<dbReference type="PROSITE" id="PS00591">
    <property type="entry name" value="GH10_1"/>
    <property type="match status" value="1"/>
</dbReference>
<evidence type="ECO:0000256" key="17">
    <source>
        <dbReference type="SAM" id="MobiDB-lite"/>
    </source>
</evidence>
<evidence type="ECO:0000256" key="7">
    <source>
        <dbReference type="ARBA" id="ARBA00022651"/>
    </source>
</evidence>
<name>A0A841RP60_9BACI</name>
<sequence>MVKKMKKFMIMLMAALLLLPPGWGSPIVKAAEKQDIPVLLYHQVVDNPSDTWTHTSTELFRQTVQYLQDNNFTTLTADQYVKIMDGEEQAPENPILLTFDDATPDFVHTVVPILDEFNMNAIQFVTTDWIGGNFSMSEENLKSLVGKDNISLQVHSTTHDGDIWGSDGSVQSGITAEQAQEQIGNAVDYLKELTGENPTLMAYPYGSYNDIAKEVNKDNGIKYAFKVGYPNDGDYAMGRHYVTMDTTLTDIAGWIDGPTPETPSTEEPEEPVEEDGNVVFSQSFEDDDLGNWQNLPWAESNGIFEISTEQASDGSKSLLFKDREDRNSSPSLNLTDKVEPGYNYNISLKVRVSEGTDTLRIASKVDAPSLDNNYPWVVDNQDVSSTDWTSFEANEFSLPTDTSEFILYVESDDSGSETAPNIFIDEVIITQLGEIDSTPGDENGEEEDPDREPALEFETITFEDGELNGFEARGENELLTVTDEANHTEDGSFALKVENREQAWNGPSLRVEEYINIGEEYKISAWIKLISPDSSQIQLSTQIGDGDGASYNTIQGKTISKDDGWVKFEGTYRYTSSGNGHITIYVESSNNADATFYVDDVTFEPTGTGEVSFDDSLTAIKDVYKDDFLIGNIVSEKDLEGMRLDFLKHHHEVVTAENAMKPDYAYNDEGDFDFTSERALVDSVLANDLQMVGHVLVWHSQSPEWLWADSDGNPLSRDEALANMEAHIRAAVEAFGDDVIAWDVVNEAMSDNPPNPSDWRASLRRSGWFHAIGPDFVEQAFRITKEVMQENGWDDVKLYYNDYNDDNQNKAEAIYQMVKEINENYAAENNGDVLVDGIGMQGHYNINTNPENVRSSIEKFISLDGVEVSVTELDIMAGDGGVQTEQQANRQAYLYAQLFQIYKEYADDIARVTFWALDDGTSWRSENSPSLFDKDFQAKPAYYAVIDPEGFIEDYDPEVIEANKGNAVQGTPTIDGVMDDVWSNAPALPINRYQTAHNGANGNARVLWDDENLYVFVQVSDSNLDKAHADAHEQDSVEVFVDEQNTKASSYVDGVGQYRVNFDNETSFNPTAVEEGFESATQITGGGYTVELKIPFKTINPEDNLQIGFDVQINDAVEGARNSVATWNDTSGQGYQDPSVFGVLTLVNSLDEPQPEPENPKPEDPKPEEPKPADPKPEDPKQPEKPENKPVVTKPSVKDKVATVDNKAVDSVPKNGNLVLDLSDNDSTVKVTLTKEQVSKLKEQNAEITVEKEDVTLAIPASILNNGEAVEIVVERMQDIDEALSAVYDFTITQDGKIISNFKDTPVTLTFPVNADRVNDPTNVKVFYWNPETEEWEQVGDGGYYQDGFITVETDHFSIFTVFEVEDVEEVEDLPDSTPIESDSTTPEDDESSKDGETLPDTATSTYNFLLAGLAMLAAGSLVFFVRRKKA</sequence>
<dbReference type="NCBIfam" id="TIGR01167">
    <property type="entry name" value="LPXTG_anchor"/>
    <property type="match status" value="1"/>
</dbReference>
<dbReference type="Pfam" id="PF02018">
    <property type="entry name" value="CBM_4_9"/>
    <property type="match status" value="2"/>
</dbReference>
<accession>A0A841RP60</accession>
<dbReference type="Pfam" id="PF00746">
    <property type="entry name" value="Gram_pos_anchor"/>
    <property type="match status" value="1"/>
</dbReference>
<dbReference type="Pfam" id="PF00331">
    <property type="entry name" value="Glyco_hydro_10"/>
    <property type="match status" value="1"/>
</dbReference>
<keyword evidence="7 23" id="KW-0858">Xylan degradation</keyword>
<feature type="active site" description="Nucleophile" evidence="15">
    <location>
        <position position="872"/>
    </location>
</feature>
<dbReference type="InterPro" id="IPR044846">
    <property type="entry name" value="GH10"/>
</dbReference>
<dbReference type="InterPro" id="IPR019931">
    <property type="entry name" value="LPXTG_anchor"/>
</dbReference>
<comment type="catalytic activity">
    <reaction evidence="1 16">
        <text>Endohydrolysis of (1-&gt;4)-beta-D-xylosidic linkages in xylans.</text>
        <dbReference type="EC" id="3.2.1.8"/>
    </reaction>
</comment>